<keyword evidence="3" id="KW-1185">Reference proteome</keyword>
<evidence type="ECO:0000256" key="1">
    <source>
        <dbReference type="SAM" id="MobiDB-lite"/>
    </source>
</evidence>
<comment type="caution">
    <text evidence="2">The sequence shown here is derived from an EMBL/GenBank/DDBJ whole genome shotgun (WGS) entry which is preliminary data.</text>
</comment>
<dbReference type="Proteomes" id="UP000299102">
    <property type="component" value="Unassembled WGS sequence"/>
</dbReference>
<accession>A0A4C2AES6</accession>
<name>A0A4C2AES6_EUMVA</name>
<feature type="region of interest" description="Disordered" evidence="1">
    <location>
        <begin position="50"/>
        <end position="84"/>
    </location>
</feature>
<evidence type="ECO:0000313" key="2">
    <source>
        <dbReference type="EMBL" id="GBP98530.1"/>
    </source>
</evidence>
<evidence type="ECO:0000313" key="3">
    <source>
        <dbReference type="Proteomes" id="UP000299102"/>
    </source>
</evidence>
<protein>
    <submittedName>
        <fullName evidence="2">Uncharacterized protein</fullName>
    </submittedName>
</protein>
<dbReference type="EMBL" id="BGZK01003158">
    <property type="protein sequence ID" value="GBP98530.1"/>
    <property type="molecule type" value="Genomic_DNA"/>
</dbReference>
<gene>
    <name evidence="2" type="ORF">EVAR_25070_1</name>
</gene>
<organism evidence="2 3">
    <name type="scientific">Eumeta variegata</name>
    <name type="common">Bagworm moth</name>
    <name type="synonym">Eumeta japonica</name>
    <dbReference type="NCBI Taxonomy" id="151549"/>
    <lineage>
        <taxon>Eukaryota</taxon>
        <taxon>Metazoa</taxon>
        <taxon>Ecdysozoa</taxon>
        <taxon>Arthropoda</taxon>
        <taxon>Hexapoda</taxon>
        <taxon>Insecta</taxon>
        <taxon>Pterygota</taxon>
        <taxon>Neoptera</taxon>
        <taxon>Endopterygota</taxon>
        <taxon>Lepidoptera</taxon>
        <taxon>Glossata</taxon>
        <taxon>Ditrysia</taxon>
        <taxon>Tineoidea</taxon>
        <taxon>Psychidae</taxon>
        <taxon>Oiketicinae</taxon>
        <taxon>Eumeta</taxon>
    </lineage>
</organism>
<proteinExistence type="predicted"/>
<reference evidence="2 3" key="1">
    <citation type="journal article" date="2019" name="Commun. Biol.">
        <title>The bagworm genome reveals a unique fibroin gene that provides high tensile strength.</title>
        <authorList>
            <person name="Kono N."/>
            <person name="Nakamura H."/>
            <person name="Ohtoshi R."/>
            <person name="Tomita M."/>
            <person name="Numata K."/>
            <person name="Arakawa K."/>
        </authorList>
    </citation>
    <scope>NUCLEOTIDE SEQUENCE [LARGE SCALE GENOMIC DNA]</scope>
</reference>
<dbReference type="AlphaFoldDB" id="A0A4C2AES6"/>
<sequence>MQAIKILTVASVGHLPNNAEARKFYLAFHTLSESLCTPPHRRLPQILRRLRQLRRPATGPRDSSAARRRSGANPAPAVAGPTASGLHACCYRL</sequence>